<gene>
    <name evidence="1" type="ordered locus">CNE_BB1p03980</name>
</gene>
<sequence length="39" mass="4298">MLSSACRRTARAGIFLALLAQAKLLTEWVAVKLESNSYD</sequence>
<evidence type="ECO:0000313" key="2">
    <source>
        <dbReference type="Proteomes" id="UP000006798"/>
    </source>
</evidence>
<keyword evidence="1" id="KW-0614">Plasmid</keyword>
<dbReference type="EMBL" id="CP002879">
    <property type="protein sequence ID" value="AEI81822.1"/>
    <property type="molecule type" value="Genomic_DNA"/>
</dbReference>
<dbReference type="AlphaFoldDB" id="F8GWV2"/>
<geneLocation type="plasmid" evidence="1 2">
    <name>pBB1</name>
</geneLocation>
<name>F8GWV2_CUPNN</name>
<proteinExistence type="predicted"/>
<accession>F8GWV2</accession>
<dbReference type="Proteomes" id="UP000006798">
    <property type="component" value="Plasmid pBB1"/>
</dbReference>
<dbReference type="KEGG" id="cnc:CNE_BB1p03980"/>
<dbReference type="HOGENOM" id="CLU_3308317_0_0_4"/>
<reference evidence="1 2" key="1">
    <citation type="journal article" date="2011" name="J. Bacteriol.">
        <title>Complete genome sequence of the type strain Cupriavidus necator N-1.</title>
        <authorList>
            <person name="Poehlein A."/>
            <person name="Kusian B."/>
            <person name="Friedrich B."/>
            <person name="Daniel R."/>
            <person name="Bowien B."/>
        </authorList>
    </citation>
    <scope>NUCLEOTIDE SEQUENCE [LARGE SCALE GENOMIC DNA]</scope>
    <source>
        <strain evidence="2">ATCC 43291 / DSM 13513 / CCUG 52238 / LMG 8453 / N-1</strain>
        <plasmid evidence="1 2">pBB1</plasmid>
    </source>
</reference>
<evidence type="ECO:0000313" key="1">
    <source>
        <dbReference type="EMBL" id="AEI81822.1"/>
    </source>
</evidence>
<protein>
    <submittedName>
        <fullName evidence="1">Uncharacterized protein</fullName>
    </submittedName>
</protein>
<organism evidence="1 2">
    <name type="scientific">Cupriavidus necator (strain ATCC 43291 / DSM 13513 / CCUG 52238 / LMG 8453 / N-1)</name>
    <name type="common">Ralstonia eutropha</name>
    <dbReference type="NCBI Taxonomy" id="1042878"/>
    <lineage>
        <taxon>Bacteria</taxon>
        <taxon>Pseudomonadati</taxon>
        <taxon>Pseudomonadota</taxon>
        <taxon>Betaproteobacteria</taxon>
        <taxon>Burkholderiales</taxon>
        <taxon>Burkholderiaceae</taxon>
        <taxon>Cupriavidus</taxon>
    </lineage>
</organism>